<dbReference type="CDD" id="cd00077">
    <property type="entry name" value="HDc"/>
    <property type="match status" value="1"/>
</dbReference>
<evidence type="ECO:0000259" key="4">
    <source>
        <dbReference type="PROSITE" id="PS50110"/>
    </source>
</evidence>
<dbReference type="InterPro" id="IPR011006">
    <property type="entry name" value="CheY-like_superfamily"/>
</dbReference>
<dbReference type="InterPro" id="IPR052020">
    <property type="entry name" value="Cyclic_di-GMP/3'3'-cGAMP_PDE"/>
</dbReference>
<dbReference type="InterPro" id="IPR006674">
    <property type="entry name" value="HD_domain"/>
</dbReference>
<evidence type="ECO:0000313" key="8">
    <source>
        <dbReference type="Proteomes" id="UP001060164"/>
    </source>
</evidence>
<dbReference type="SUPFAM" id="SSF109604">
    <property type="entry name" value="HD-domain/PDEase-like"/>
    <property type="match status" value="1"/>
</dbReference>
<dbReference type="PANTHER" id="PTHR45228">
    <property type="entry name" value="CYCLIC DI-GMP PHOSPHODIESTERASE TM_0186-RELATED"/>
    <property type="match status" value="1"/>
</dbReference>
<feature type="modified residue" description="4-aspartylphosphate" evidence="3">
    <location>
        <position position="62"/>
    </location>
</feature>
<dbReference type="PANTHER" id="PTHR45228:SF1">
    <property type="entry name" value="CYCLIC DI-GMP PHOSPHODIESTERASE TM_0186"/>
    <property type="match status" value="1"/>
</dbReference>
<accession>A0ABY5VFR9</accession>
<proteinExistence type="predicted"/>
<dbReference type="Gene3D" id="1.10.3210.10">
    <property type="entry name" value="Hypothetical protein af1432"/>
    <property type="match status" value="1"/>
</dbReference>
<dbReference type="Pfam" id="PF13487">
    <property type="entry name" value="HD_5"/>
    <property type="match status" value="1"/>
</dbReference>
<comment type="function">
    <text evidence="2">May play the central regulatory role in sporulation. It may be an element of the effector pathway responsible for the activation of sporulation genes in response to nutritional stress. Spo0A may act in concert with spo0H (a sigma factor) to control the expression of some genes that are critical to the sporulation process.</text>
</comment>
<dbReference type="Pfam" id="PF00072">
    <property type="entry name" value="Response_reg"/>
    <property type="match status" value="1"/>
</dbReference>
<dbReference type="InterPro" id="IPR037522">
    <property type="entry name" value="HD_GYP_dom"/>
</dbReference>
<dbReference type="Gene3D" id="3.40.50.2300">
    <property type="match status" value="1"/>
</dbReference>
<protein>
    <recommendedName>
        <fullName evidence="1">Stage 0 sporulation protein A homolog</fullName>
    </recommendedName>
</protein>
<dbReference type="PROSITE" id="PS51832">
    <property type="entry name" value="HD_GYP"/>
    <property type="match status" value="1"/>
</dbReference>
<keyword evidence="8" id="KW-1185">Reference proteome</keyword>
<dbReference type="InterPro" id="IPR006675">
    <property type="entry name" value="HDIG_dom"/>
</dbReference>
<organism evidence="7 8">
    <name type="scientific">Ruminococcus gauvreauii</name>
    <dbReference type="NCBI Taxonomy" id="438033"/>
    <lineage>
        <taxon>Bacteria</taxon>
        <taxon>Bacillati</taxon>
        <taxon>Bacillota</taxon>
        <taxon>Clostridia</taxon>
        <taxon>Eubacteriales</taxon>
        <taxon>Oscillospiraceae</taxon>
        <taxon>Ruminococcus</taxon>
    </lineage>
</organism>
<dbReference type="SMART" id="SM00448">
    <property type="entry name" value="REC"/>
    <property type="match status" value="1"/>
</dbReference>
<evidence type="ECO:0000259" key="6">
    <source>
        <dbReference type="PROSITE" id="PS51832"/>
    </source>
</evidence>
<reference evidence="7" key="1">
    <citation type="journal article" date="2022" name="Cell">
        <title>Design, construction, and in vivo augmentation of a complex gut microbiome.</title>
        <authorList>
            <person name="Cheng A.G."/>
            <person name="Ho P.Y."/>
            <person name="Aranda-Diaz A."/>
            <person name="Jain S."/>
            <person name="Yu F.B."/>
            <person name="Meng X."/>
            <person name="Wang M."/>
            <person name="Iakiviak M."/>
            <person name="Nagashima K."/>
            <person name="Zhao A."/>
            <person name="Murugkar P."/>
            <person name="Patil A."/>
            <person name="Atabakhsh K."/>
            <person name="Weakley A."/>
            <person name="Yan J."/>
            <person name="Brumbaugh A.R."/>
            <person name="Higginbottom S."/>
            <person name="Dimas A."/>
            <person name="Shiver A.L."/>
            <person name="Deutschbauer A."/>
            <person name="Neff N."/>
            <person name="Sonnenburg J.L."/>
            <person name="Huang K.C."/>
            <person name="Fischbach M.A."/>
        </authorList>
    </citation>
    <scope>NUCLEOTIDE SEQUENCE</scope>
    <source>
        <strain evidence="7">DSM 19829</strain>
    </source>
</reference>
<feature type="domain" description="HD-GYP" evidence="6">
    <location>
        <begin position="294"/>
        <end position="489"/>
    </location>
</feature>
<sequence>MRRSRDTVHKNISILTLDDDAIMTSTLQAYFQRSGYDVDVENDPYRAIERVKNGKYDILLLDFLMSPVCGDQVVEQIRSFNRDIYIILLTGHKSMAPPLKTIRELEIQGYYEKSDRFDQLELLVESCVKSILQMRTIQNYKNGLSLMMDVLPQIYDLDATQSVCGSILEAAMRIFKAESSFIVLNEMPYKFMEANIQKTTGTISDAEIAEIIRDVEFGERLTEQKGNYLLAAIENERHQAIGILGIGLKNKTEYVQVQLMEIFARQISSALHNNQLHLLVSEQNQELTRAYAQLNESYMEIIGAMRTIVDERDIYTRGHSDRVSCLAEALARQMGKDKKFIERVKLAGLFHDIGKVGISDRILLKPEKLTFEEYADIKKHSDKGAKILAAITLFSDIVPIVHAHHERIDGKGYPDGLKGDEIPAESKIIAVADSFDAMTSNRQYRSNMTLGQAIEELKNGSGTQFAPEVVEAFLQLCEECGQDRFCDMYAVKEERL</sequence>
<feature type="domain" description="HD" evidence="5">
    <location>
        <begin position="316"/>
        <end position="438"/>
    </location>
</feature>
<gene>
    <name evidence="7" type="ORF">NQ502_15585</name>
</gene>
<dbReference type="EMBL" id="CP102290">
    <property type="protein sequence ID" value="UWP58776.1"/>
    <property type="molecule type" value="Genomic_DNA"/>
</dbReference>
<dbReference type="Pfam" id="PF11849">
    <property type="entry name" value="DUF3369"/>
    <property type="match status" value="1"/>
</dbReference>
<dbReference type="InterPro" id="IPR003607">
    <property type="entry name" value="HD/PDEase_dom"/>
</dbReference>
<keyword evidence="3" id="KW-0597">Phosphoprotein</keyword>
<name>A0ABY5VFR9_9FIRM</name>
<dbReference type="InterPro" id="IPR001789">
    <property type="entry name" value="Sig_transdc_resp-reg_receiver"/>
</dbReference>
<evidence type="ECO:0000256" key="2">
    <source>
        <dbReference type="ARBA" id="ARBA00024867"/>
    </source>
</evidence>
<dbReference type="Proteomes" id="UP001060164">
    <property type="component" value="Chromosome"/>
</dbReference>
<dbReference type="SMART" id="SM00471">
    <property type="entry name" value="HDc"/>
    <property type="match status" value="1"/>
</dbReference>
<dbReference type="SUPFAM" id="SSF52172">
    <property type="entry name" value="CheY-like"/>
    <property type="match status" value="1"/>
</dbReference>
<evidence type="ECO:0000259" key="5">
    <source>
        <dbReference type="PROSITE" id="PS51831"/>
    </source>
</evidence>
<evidence type="ECO:0000256" key="1">
    <source>
        <dbReference type="ARBA" id="ARBA00018672"/>
    </source>
</evidence>
<dbReference type="PROSITE" id="PS50110">
    <property type="entry name" value="RESPONSE_REGULATORY"/>
    <property type="match status" value="1"/>
</dbReference>
<dbReference type="CDD" id="cd00156">
    <property type="entry name" value="REC"/>
    <property type="match status" value="1"/>
</dbReference>
<dbReference type="RefSeq" id="WP_044982941.1">
    <property type="nucleotide sequence ID" value="NZ_CABLBR010000001.1"/>
</dbReference>
<feature type="domain" description="Response regulatory" evidence="4">
    <location>
        <begin position="13"/>
        <end position="128"/>
    </location>
</feature>
<evidence type="ECO:0000313" key="7">
    <source>
        <dbReference type="EMBL" id="UWP58776.1"/>
    </source>
</evidence>
<dbReference type="InterPro" id="IPR021800">
    <property type="entry name" value="DUF3369"/>
</dbReference>
<evidence type="ECO:0000256" key="3">
    <source>
        <dbReference type="PROSITE-ProRule" id="PRU00169"/>
    </source>
</evidence>
<dbReference type="PROSITE" id="PS51831">
    <property type="entry name" value="HD"/>
    <property type="match status" value="1"/>
</dbReference>
<dbReference type="NCBIfam" id="TIGR00277">
    <property type="entry name" value="HDIG"/>
    <property type="match status" value="1"/>
</dbReference>